<keyword evidence="5 9" id="KW-0547">Nucleotide-binding</keyword>
<evidence type="ECO:0000259" key="10">
    <source>
        <dbReference type="PROSITE" id="PS50052"/>
    </source>
</evidence>
<dbReference type="CDD" id="cd00071">
    <property type="entry name" value="GMPK"/>
    <property type="match status" value="1"/>
</dbReference>
<comment type="catalytic activity">
    <reaction evidence="9">
        <text>GMP + ATP = GDP + ADP</text>
        <dbReference type="Rhea" id="RHEA:20780"/>
        <dbReference type="ChEBI" id="CHEBI:30616"/>
        <dbReference type="ChEBI" id="CHEBI:58115"/>
        <dbReference type="ChEBI" id="CHEBI:58189"/>
        <dbReference type="ChEBI" id="CHEBI:456216"/>
        <dbReference type="EC" id="2.7.4.8"/>
    </reaction>
</comment>
<gene>
    <name evidence="9 11" type="primary">gmk</name>
    <name evidence="11" type="ORF">NP596_09710</name>
</gene>
<dbReference type="PROSITE" id="PS50052">
    <property type="entry name" value="GUANYLATE_KINASE_2"/>
    <property type="match status" value="1"/>
</dbReference>
<dbReference type="SUPFAM" id="SSF52540">
    <property type="entry name" value="P-loop containing nucleoside triphosphate hydrolases"/>
    <property type="match status" value="1"/>
</dbReference>
<comment type="subcellular location">
    <subcellularLocation>
        <location evidence="9">Cytoplasm</location>
    </subcellularLocation>
</comment>
<keyword evidence="9" id="KW-0963">Cytoplasm</keyword>
<feature type="binding site" evidence="9">
    <location>
        <begin position="11"/>
        <end position="18"/>
    </location>
    <ligand>
        <name>ATP</name>
        <dbReference type="ChEBI" id="CHEBI:30616"/>
    </ligand>
</feature>
<keyword evidence="7 9" id="KW-0067">ATP-binding</keyword>
<dbReference type="PANTHER" id="PTHR23117">
    <property type="entry name" value="GUANYLATE KINASE-RELATED"/>
    <property type="match status" value="1"/>
</dbReference>
<dbReference type="NCBIfam" id="TIGR03263">
    <property type="entry name" value="guanyl_kin"/>
    <property type="match status" value="1"/>
</dbReference>
<dbReference type="Gene3D" id="3.40.50.300">
    <property type="entry name" value="P-loop containing nucleotide triphosphate hydrolases"/>
    <property type="match status" value="1"/>
</dbReference>
<protein>
    <recommendedName>
        <fullName evidence="3 9">Guanylate kinase</fullName>
        <ecNumber evidence="2 9">2.7.4.8</ecNumber>
    </recommendedName>
    <alternativeName>
        <fullName evidence="8 9">GMP kinase</fullName>
    </alternativeName>
</protein>
<dbReference type="Pfam" id="PF00625">
    <property type="entry name" value="Guanylate_kin"/>
    <property type="match status" value="1"/>
</dbReference>
<dbReference type="InterPro" id="IPR020590">
    <property type="entry name" value="Guanylate_kinase_CS"/>
</dbReference>
<evidence type="ECO:0000256" key="1">
    <source>
        <dbReference type="ARBA" id="ARBA00005790"/>
    </source>
</evidence>
<evidence type="ECO:0000256" key="8">
    <source>
        <dbReference type="ARBA" id="ARBA00030128"/>
    </source>
</evidence>
<evidence type="ECO:0000256" key="7">
    <source>
        <dbReference type="ARBA" id="ARBA00022840"/>
    </source>
</evidence>
<evidence type="ECO:0000256" key="9">
    <source>
        <dbReference type="HAMAP-Rule" id="MF_00328"/>
    </source>
</evidence>
<dbReference type="Proteomes" id="UP001524586">
    <property type="component" value="Unassembled WGS sequence"/>
</dbReference>
<comment type="caution">
    <text evidence="11">The sequence shown here is derived from an EMBL/GenBank/DDBJ whole genome shotgun (WGS) entry which is preliminary data.</text>
</comment>
<evidence type="ECO:0000313" key="12">
    <source>
        <dbReference type="Proteomes" id="UP001524586"/>
    </source>
</evidence>
<comment type="similarity">
    <text evidence="1 9">Belongs to the guanylate kinase family.</text>
</comment>
<dbReference type="PANTHER" id="PTHR23117:SF13">
    <property type="entry name" value="GUANYLATE KINASE"/>
    <property type="match status" value="1"/>
</dbReference>
<dbReference type="InterPro" id="IPR008144">
    <property type="entry name" value="Guanylate_kin-like_dom"/>
</dbReference>
<dbReference type="InterPro" id="IPR008145">
    <property type="entry name" value="GK/Ca_channel_bsu"/>
</dbReference>
<dbReference type="PROSITE" id="PS00856">
    <property type="entry name" value="GUANYLATE_KINASE_1"/>
    <property type="match status" value="1"/>
</dbReference>
<accession>A0ABT1U5T4</accession>
<name>A0ABT1U5T4_9GAMM</name>
<dbReference type="EC" id="2.7.4.8" evidence="2 9"/>
<comment type="function">
    <text evidence="9">Essential for recycling GMP and indirectly, cGMP.</text>
</comment>
<dbReference type="SMART" id="SM00072">
    <property type="entry name" value="GuKc"/>
    <property type="match status" value="1"/>
</dbReference>
<evidence type="ECO:0000256" key="5">
    <source>
        <dbReference type="ARBA" id="ARBA00022741"/>
    </source>
</evidence>
<evidence type="ECO:0000256" key="6">
    <source>
        <dbReference type="ARBA" id="ARBA00022777"/>
    </source>
</evidence>
<keyword evidence="4 9" id="KW-0808">Transferase</keyword>
<dbReference type="HAMAP" id="MF_00328">
    <property type="entry name" value="Guanylate_kinase"/>
    <property type="match status" value="1"/>
</dbReference>
<evidence type="ECO:0000256" key="3">
    <source>
        <dbReference type="ARBA" id="ARBA00016296"/>
    </source>
</evidence>
<dbReference type="Gene3D" id="3.30.63.10">
    <property type="entry name" value="Guanylate Kinase phosphate binding domain"/>
    <property type="match status" value="1"/>
</dbReference>
<evidence type="ECO:0000313" key="11">
    <source>
        <dbReference type="EMBL" id="MCQ8128735.1"/>
    </source>
</evidence>
<keyword evidence="6 9" id="KW-0418">Kinase</keyword>
<sequence length="204" mass="23068">MITGKLYIISAPSGAGKTSLVKRLRQDMDKLVVSVSHTTRGMRSGESHGGDYFFVSTAEFQSMIERRDFLEHAQVFDNFYGTAQKTVEDNLAQGLDVILEIDWQGAQQVRKMLPDSISIFILPPSIEVLKQRLQNRGQDNEETIARRMGDAVTEMSHYPEFDYLIVNDDFDLALSQLKSVVTANRLLQTTQQQMLAPLLQNLLN</sequence>
<dbReference type="EMBL" id="JANIBK010000041">
    <property type="protein sequence ID" value="MCQ8128735.1"/>
    <property type="molecule type" value="Genomic_DNA"/>
</dbReference>
<dbReference type="InterPro" id="IPR027417">
    <property type="entry name" value="P-loop_NTPase"/>
</dbReference>
<reference evidence="11 12" key="1">
    <citation type="submission" date="2022-07" db="EMBL/GenBank/DDBJ databases">
        <title>Methylomonas rivi sp. nov., Methylomonas rosea sp. nov., Methylomonas aureus sp. nov. and Methylomonas subterranea sp. nov., four novel methanotrophs isolated from a freshwater creek and the deep terrestrial subsurface.</title>
        <authorList>
            <person name="Abin C."/>
            <person name="Sankaranarayanan K."/>
            <person name="Garner C."/>
            <person name="Sindelar R."/>
            <person name="Kotary K."/>
            <person name="Garner R."/>
            <person name="Barclay S."/>
            <person name="Lawson P."/>
            <person name="Krumholz L."/>
        </authorList>
    </citation>
    <scope>NUCLEOTIDE SEQUENCE [LARGE SCALE GENOMIC DNA]</scope>
    <source>
        <strain evidence="11 12">WSC-6</strain>
    </source>
</reference>
<dbReference type="RefSeq" id="WP_256615140.1">
    <property type="nucleotide sequence ID" value="NZ_JANIBK010000041.1"/>
</dbReference>
<dbReference type="InterPro" id="IPR017665">
    <property type="entry name" value="Guanylate_kinase"/>
</dbReference>
<dbReference type="GO" id="GO:0004385">
    <property type="term" value="F:GMP kinase activity"/>
    <property type="evidence" value="ECO:0007669"/>
    <property type="project" value="UniProtKB-EC"/>
</dbReference>
<feature type="domain" description="Guanylate kinase-like" evidence="10">
    <location>
        <begin position="4"/>
        <end position="182"/>
    </location>
</feature>
<organism evidence="11 12">
    <name type="scientific">Methylomonas rivi</name>
    <dbReference type="NCBI Taxonomy" id="2952226"/>
    <lineage>
        <taxon>Bacteria</taxon>
        <taxon>Pseudomonadati</taxon>
        <taxon>Pseudomonadota</taxon>
        <taxon>Gammaproteobacteria</taxon>
        <taxon>Methylococcales</taxon>
        <taxon>Methylococcaceae</taxon>
        <taxon>Methylomonas</taxon>
    </lineage>
</organism>
<proteinExistence type="inferred from homology"/>
<evidence type="ECO:0000256" key="2">
    <source>
        <dbReference type="ARBA" id="ARBA00012961"/>
    </source>
</evidence>
<keyword evidence="12" id="KW-1185">Reference proteome</keyword>
<evidence type="ECO:0000256" key="4">
    <source>
        <dbReference type="ARBA" id="ARBA00022679"/>
    </source>
</evidence>